<dbReference type="NCBIfam" id="TIGR01488">
    <property type="entry name" value="HAD-SF-IB"/>
    <property type="match status" value="1"/>
</dbReference>
<dbReference type="InterPro" id="IPR006384">
    <property type="entry name" value="HAD_hydro_PyrdxlP_Pase-like"/>
</dbReference>
<dbReference type="GO" id="GO:0016791">
    <property type="term" value="F:phosphatase activity"/>
    <property type="evidence" value="ECO:0007669"/>
    <property type="project" value="InterPro"/>
</dbReference>
<dbReference type="OrthoDB" id="9804940at2"/>
<accession>A0A175RDB0</accession>
<dbReference type="Pfam" id="PF12710">
    <property type="entry name" value="HAD"/>
    <property type="match status" value="1"/>
</dbReference>
<dbReference type="STRING" id="401562.NS365_15595"/>
<dbReference type="RefSeq" id="WP_082675332.1">
    <property type="nucleotide sequence ID" value="NZ_LDPZ01000005.1"/>
</dbReference>
<reference evidence="2 3" key="1">
    <citation type="journal article" date="2016" name="Front. Microbiol.">
        <title>Genomic Resource of Rice Seed Associated Bacteria.</title>
        <authorList>
            <person name="Midha S."/>
            <person name="Bansal K."/>
            <person name="Sharma S."/>
            <person name="Kumar N."/>
            <person name="Patil P.P."/>
            <person name="Chaudhry V."/>
            <person name="Patil P.B."/>
        </authorList>
    </citation>
    <scope>NUCLEOTIDE SEQUENCE [LARGE SCALE GENOMIC DNA]</scope>
    <source>
        <strain evidence="2 3">NS226</strain>
    </source>
</reference>
<name>A0A175RDB0_9HYPH</name>
<dbReference type="NCBIfam" id="TIGR01489">
    <property type="entry name" value="DKMTPPase-SF"/>
    <property type="match status" value="1"/>
</dbReference>
<evidence type="ECO:0008006" key="4">
    <source>
        <dbReference type="Google" id="ProtNLM"/>
    </source>
</evidence>
<dbReference type="Proteomes" id="UP000078272">
    <property type="component" value="Unassembled WGS sequence"/>
</dbReference>
<proteinExistence type="predicted"/>
<dbReference type="Gene3D" id="3.40.50.1000">
    <property type="entry name" value="HAD superfamily/HAD-like"/>
    <property type="match status" value="1"/>
</dbReference>
<evidence type="ECO:0000256" key="1">
    <source>
        <dbReference type="ARBA" id="ARBA00022801"/>
    </source>
</evidence>
<dbReference type="InterPro" id="IPR023214">
    <property type="entry name" value="HAD_sf"/>
</dbReference>
<dbReference type="PATRIC" id="fig|401562.3.peg.3619"/>
<evidence type="ECO:0000313" key="2">
    <source>
        <dbReference type="EMBL" id="KTQ97986.1"/>
    </source>
</evidence>
<dbReference type="EMBL" id="LDPZ01000005">
    <property type="protein sequence ID" value="KTQ97986.1"/>
    <property type="molecule type" value="Genomic_DNA"/>
</dbReference>
<gene>
    <name evidence="2" type="ORF">NS226_02425</name>
</gene>
<sequence length="224" mass="23455">MAFDILCDFDGTISRSDVTDHLLETLARPGWEALEDAWTRGEIGSAECMARQVEFIDASPAELDAALDQVEIDPGFPAFLHAAQGLGARVTVVSDGIDYAIRRVLARHGVRGLALRANRLVVTGARSYRLEHPHAASGCPAGTCKCAVAGALPAAPSLLIGDGRSDFCGSGAVDLVLAKGALVAHCAEIGRRHVAFSEFCDLTAELPAIVALLAAEAPRRTVAA</sequence>
<dbReference type="SUPFAM" id="SSF56784">
    <property type="entry name" value="HAD-like"/>
    <property type="match status" value="1"/>
</dbReference>
<keyword evidence="1" id="KW-0378">Hydrolase</keyword>
<comment type="caution">
    <text evidence="2">The sequence shown here is derived from an EMBL/GenBank/DDBJ whole genome shotgun (WGS) entry which is preliminary data.</text>
</comment>
<protein>
    <recommendedName>
        <fullName evidence="4">Phosphatase</fullName>
    </recommendedName>
</protein>
<dbReference type="AlphaFoldDB" id="A0A175RDB0"/>
<evidence type="ECO:0000313" key="3">
    <source>
        <dbReference type="Proteomes" id="UP000078272"/>
    </source>
</evidence>
<organism evidence="2 3">
    <name type="scientific">Aureimonas ureilytica</name>
    <dbReference type="NCBI Taxonomy" id="401562"/>
    <lineage>
        <taxon>Bacteria</taxon>
        <taxon>Pseudomonadati</taxon>
        <taxon>Pseudomonadota</taxon>
        <taxon>Alphaproteobacteria</taxon>
        <taxon>Hyphomicrobiales</taxon>
        <taxon>Aurantimonadaceae</taxon>
        <taxon>Aureimonas</taxon>
    </lineage>
</organism>
<dbReference type="InterPro" id="IPR036412">
    <property type="entry name" value="HAD-like_sf"/>
</dbReference>
<dbReference type="Gene3D" id="3.90.1470.20">
    <property type="match status" value="1"/>
</dbReference>